<dbReference type="PANTHER" id="PTHR46579">
    <property type="entry name" value="F5/8 TYPE C DOMAIN-CONTAINING PROTEIN-RELATED"/>
    <property type="match status" value="1"/>
</dbReference>
<organism evidence="2 3">
    <name type="scientific">Rhizoctonia solani</name>
    <dbReference type="NCBI Taxonomy" id="456999"/>
    <lineage>
        <taxon>Eukaryota</taxon>
        <taxon>Fungi</taxon>
        <taxon>Dikarya</taxon>
        <taxon>Basidiomycota</taxon>
        <taxon>Agaricomycotina</taxon>
        <taxon>Agaricomycetes</taxon>
        <taxon>Cantharellales</taxon>
        <taxon>Ceratobasidiaceae</taxon>
        <taxon>Rhizoctonia</taxon>
    </lineage>
</organism>
<gene>
    <name evidence="2" type="ORF">RDB_LOCUS92577</name>
</gene>
<feature type="region of interest" description="Disordered" evidence="1">
    <location>
        <begin position="141"/>
        <end position="173"/>
    </location>
</feature>
<evidence type="ECO:0000256" key="1">
    <source>
        <dbReference type="SAM" id="MobiDB-lite"/>
    </source>
</evidence>
<feature type="compositionally biased region" description="Acidic residues" evidence="1">
    <location>
        <begin position="141"/>
        <end position="162"/>
    </location>
</feature>
<dbReference type="InterPro" id="IPR004242">
    <property type="entry name" value="Transposase_21"/>
</dbReference>
<dbReference type="AlphaFoldDB" id="A0A8H3BHH9"/>
<evidence type="ECO:0008006" key="4">
    <source>
        <dbReference type="Google" id="ProtNLM"/>
    </source>
</evidence>
<dbReference type="PANTHER" id="PTHR46579:SF1">
    <property type="entry name" value="F5_8 TYPE C DOMAIN-CONTAINING PROTEIN"/>
    <property type="match status" value="1"/>
</dbReference>
<comment type="caution">
    <text evidence="2">The sequence shown here is derived from an EMBL/GenBank/DDBJ whole genome shotgun (WGS) entry which is preliminary data.</text>
</comment>
<dbReference type="Pfam" id="PF02992">
    <property type="entry name" value="Transposase_21"/>
    <property type="match status" value="1"/>
</dbReference>
<evidence type="ECO:0000313" key="3">
    <source>
        <dbReference type="Proteomes" id="UP000663843"/>
    </source>
</evidence>
<proteinExistence type="predicted"/>
<accession>A0A8H3BHH9</accession>
<sequence length="1048" mass="120055">MPASDKNECFCCHKLLGIRARLEHRKIYLAGYNAAVAEAALQLAPYNNSEHSNIADPSPADDVTPANPDGPAIGEELGATQETDTEVEDIVNAFADVSMDNEPELPIPSPPLLPQVQGLRVNPPVTIEDWPELDEIPELEEMTPDEDGPVLPDDPDQDPAFDEEQHPARFDPINEPLLSDEEMLEILEMELGDLEDTDEWHDMYTRLITTRDRTMLQFLATRLRTHFSRQTYDDLRHGACAELKIPSEFVAWRRLRILSNLESRAYDCCVNSCICFAGRYRNLTACPYCKEARHDSNGSARRRFRYSPLIPQLRALFQDPDMAEKLGYRALCDEIRENGVIQDVFDAEHYLKLRETLLDPEGDYHFFDDPRDIALGVSTDGVTLFKRRRRGLSTAWPILIINYNLHPRIRNRLENVLCVGVIPGPRQCKDLNSFLCPLLDELLELESGVLCPLPPGPDGRGSDFVFRAFLIMIFGDIPAIAKLLMMKGHNAFKPCRACLIEGVLCRLERNSVYYVPLALPGKERILTCTDLTLRTHEQLLDQLAQMEAAPTQTRRKALAREFGLNSRSIFAHLRSIDMAICAPYDTMHLLFENLVPNMIKLWTGKFKGLDQGSGNYELENEVWVLIGQLTVAVLRTVPSSFVGTMPDIAQDENLYKAEAYSFWFIYIAPIVLKGRLKEPYYAHMILMRNIMKMCLLFEITHTDIDKLQTMINEWVADYERLYYQYQRDRLPACPLTIHALLHLPSYIRQTGPLWASWAFVMERFCGHLLPAVKNRTLPYQHLDNYVQRRAQMQIVSRLYGLPSLAKPKVNYTYVGSERISSHEKVYPAFPKIVLGRPMSTNVQLDRDDQLAGQMCKYFATTYGRSFNKEQIRTRVVLIVRHGSLRLADDGDRIRTASVIDNDRTRTARDNSYVKYDLLPDRNARFRYRPDEPTRQTQYGRLLDVYYVEFLEKKRKKATENQPEVPQQIKPYLLARVDECNTDGTDAADPNVDLLTYTHSRRITPDIIPVYAISAVVGRMRLDNNRWAIIDRSSSGASTQFIDDEGNEV</sequence>
<name>A0A8H3BHH9_9AGAM</name>
<dbReference type="EMBL" id="CAJMWT010002881">
    <property type="protein sequence ID" value="CAE6457079.1"/>
    <property type="molecule type" value="Genomic_DNA"/>
</dbReference>
<protein>
    <recommendedName>
        <fullName evidence="4">Transposase family Tnp2 protein</fullName>
    </recommendedName>
</protein>
<reference evidence="2" key="1">
    <citation type="submission" date="2021-01" db="EMBL/GenBank/DDBJ databases">
        <authorList>
            <person name="Kaushik A."/>
        </authorList>
    </citation>
    <scope>NUCLEOTIDE SEQUENCE</scope>
    <source>
        <strain evidence="2">AG2-2IIIB</strain>
    </source>
</reference>
<evidence type="ECO:0000313" key="2">
    <source>
        <dbReference type="EMBL" id="CAE6457079.1"/>
    </source>
</evidence>
<dbReference type="Proteomes" id="UP000663843">
    <property type="component" value="Unassembled WGS sequence"/>
</dbReference>